<sequence length="66" mass="7343">MCCLPTISGYIGCYLPFSLTIPGEPLVPIIPAERVCYKLHLACACVCVGFWLCSMTLRIARKIKHQ</sequence>
<evidence type="ECO:0000256" key="1">
    <source>
        <dbReference type="SAM" id="Phobius"/>
    </source>
</evidence>
<keyword evidence="1" id="KW-0812">Transmembrane</keyword>
<comment type="caution">
    <text evidence="2">The sequence shown here is derived from an EMBL/GenBank/DDBJ whole genome shotgun (WGS) entry which is preliminary data.</text>
</comment>
<organism evidence="2 3">
    <name type="scientific">Collybia nuda</name>
    <dbReference type="NCBI Taxonomy" id="64659"/>
    <lineage>
        <taxon>Eukaryota</taxon>
        <taxon>Fungi</taxon>
        <taxon>Dikarya</taxon>
        <taxon>Basidiomycota</taxon>
        <taxon>Agaricomycotina</taxon>
        <taxon>Agaricomycetes</taxon>
        <taxon>Agaricomycetidae</taxon>
        <taxon>Agaricales</taxon>
        <taxon>Tricholomatineae</taxon>
        <taxon>Clitocybaceae</taxon>
        <taxon>Collybia</taxon>
    </lineage>
</organism>
<proteinExistence type="predicted"/>
<dbReference type="AlphaFoldDB" id="A0A9P5XV17"/>
<keyword evidence="3" id="KW-1185">Reference proteome</keyword>
<evidence type="ECO:0000313" key="2">
    <source>
        <dbReference type="EMBL" id="KAF9456230.1"/>
    </source>
</evidence>
<protein>
    <submittedName>
        <fullName evidence="2">Uncharacterized protein</fullName>
    </submittedName>
</protein>
<dbReference type="Proteomes" id="UP000807353">
    <property type="component" value="Unassembled WGS sequence"/>
</dbReference>
<keyword evidence="1" id="KW-1133">Transmembrane helix</keyword>
<reference evidence="2" key="1">
    <citation type="submission" date="2020-11" db="EMBL/GenBank/DDBJ databases">
        <authorList>
            <consortium name="DOE Joint Genome Institute"/>
            <person name="Ahrendt S."/>
            <person name="Riley R."/>
            <person name="Andreopoulos W."/>
            <person name="Labutti K."/>
            <person name="Pangilinan J."/>
            <person name="Ruiz-Duenas F.J."/>
            <person name="Barrasa J.M."/>
            <person name="Sanchez-Garcia M."/>
            <person name="Camarero S."/>
            <person name="Miyauchi S."/>
            <person name="Serrano A."/>
            <person name="Linde D."/>
            <person name="Babiker R."/>
            <person name="Drula E."/>
            <person name="Ayuso-Fernandez I."/>
            <person name="Pacheco R."/>
            <person name="Padilla G."/>
            <person name="Ferreira P."/>
            <person name="Barriuso J."/>
            <person name="Kellner H."/>
            <person name="Castanera R."/>
            <person name="Alfaro M."/>
            <person name="Ramirez L."/>
            <person name="Pisabarro A.G."/>
            <person name="Kuo A."/>
            <person name="Tritt A."/>
            <person name="Lipzen A."/>
            <person name="He G."/>
            <person name="Yan M."/>
            <person name="Ng V."/>
            <person name="Cullen D."/>
            <person name="Martin F."/>
            <person name="Rosso M.-N."/>
            <person name="Henrissat B."/>
            <person name="Hibbett D."/>
            <person name="Martinez A.T."/>
            <person name="Grigoriev I.V."/>
        </authorList>
    </citation>
    <scope>NUCLEOTIDE SEQUENCE</scope>
    <source>
        <strain evidence="2">CBS 247.69</strain>
    </source>
</reference>
<dbReference type="EMBL" id="MU150445">
    <property type="protein sequence ID" value="KAF9456230.1"/>
    <property type="molecule type" value="Genomic_DNA"/>
</dbReference>
<gene>
    <name evidence="2" type="ORF">BDZ94DRAFT_1276228</name>
</gene>
<feature type="transmembrane region" description="Helical" evidence="1">
    <location>
        <begin position="39"/>
        <end position="60"/>
    </location>
</feature>
<accession>A0A9P5XV17</accession>
<keyword evidence="1" id="KW-0472">Membrane</keyword>
<evidence type="ECO:0000313" key="3">
    <source>
        <dbReference type="Proteomes" id="UP000807353"/>
    </source>
</evidence>
<name>A0A9P5XV17_9AGAR</name>